<dbReference type="PROSITE" id="PS00137">
    <property type="entry name" value="SUBTILASE_HIS"/>
    <property type="match status" value="1"/>
</dbReference>
<keyword evidence="13" id="KW-1185">Reference proteome</keyword>
<dbReference type="Pfam" id="PF04151">
    <property type="entry name" value="PPC"/>
    <property type="match status" value="1"/>
</dbReference>
<comment type="similarity">
    <text evidence="1 5 6">Belongs to the peptidase S8 family.</text>
</comment>
<organism evidence="12 13">
    <name type="scientific">Deinococcus arboris</name>
    <dbReference type="NCBI Taxonomy" id="2682977"/>
    <lineage>
        <taxon>Bacteria</taxon>
        <taxon>Thermotogati</taxon>
        <taxon>Deinococcota</taxon>
        <taxon>Deinococci</taxon>
        <taxon>Deinococcales</taxon>
        <taxon>Deinococcaceae</taxon>
        <taxon>Deinococcus</taxon>
    </lineage>
</organism>
<dbReference type="PROSITE" id="PS51892">
    <property type="entry name" value="SUBTILASE"/>
    <property type="match status" value="1"/>
</dbReference>
<dbReference type="Pfam" id="PF05922">
    <property type="entry name" value="Inhibitor_I9"/>
    <property type="match status" value="1"/>
</dbReference>
<dbReference type="InterPro" id="IPR007280">
    <property type="entry name" value="Peptidase_C_arc/bac"/>
</dbReference>
<feature type="active site" description="Charge relay system" evidence="5">
    <location>
        <position position="176"/>
    </location>
</feature>
<keyword evidence="3 5" id="KW-0378">Hydrolase</keyword>
<keyword evidence="2 5" id="KW-0645">Protease</keyword>
<evidence type="ECO:0000256" key="1">
    <source>
        <dbReference type="ARBA" id="ARBA00011073"/>
    </source>
</evidence>
<dbReference type="EMBL" id="WQLB01000037">
    <property type="protein sequence ID" value="MVN88935.1"/>
    <property type="molecule type" value="Genomic_DNA"/>
</dbReference>
<dbReference type="FunFam" id="3.40.50.200:FF:000014">
    <property type="entry name" value="Proteinase K"/>
    <property type="match status" value="1"/>
</dbReference>
<evidence type="ECO:0000259" key="10">
    <source>
        <dbReference type="Pfam" id="PF04151"/>
    </source>
</evidence>
<feature type="domain" description="Inhibitor I9" evidence="11">
    <location>
        <begin position="62"/>
        <end position="134"/>
    </location>
</feature>
<evidence type="ECO:0000259" key="9">
    <source>
        <dbReference type="Pfam" id="PF00082"/>
    </source>
</evidence>
<proteinExistence type="inferred from homology"/>
<evidence type="ECO:0000259" key="11">
    <source>
        <dbReference type="Pfam" id="PF05922"/>
    </source>
</evidence>
<dbReference type="CDD" id="cd04077">
    <property type="entry name" value="Peptidases_S8_PCSK9_ProteinaseK_like"/>
    <property type="match status" value="1"/>
</dbReference>
<dbReference type="InterPro" id="IPR034193">
    <property type="entry name" value="PCSK9_ProteinaseK-like"/>
</dbReference>
<evidence type="ECO:0000256" key="8">
    <source>
        <dbReference type="SAM" id="SignalP"/>
    </source>
</evidence>
<dbReference type="AlphaFoldDB" id="A0A7C9I1U6"/>
<dbReference type="InterPro" id="IPR022398">
    <property type="entry name" value="Peptidase_S8_His-AS"/>
</dbReference>
<dbReference type="Proteomes" id="UP000483286">
    <property type="component" value="Unassembled WGS sequence"/>
</dbReference>
<dbReference type="PANTHER" id="PTHR43806:SF11">
    <property type="entry name" value="CEREVISIN-RELATED"/>
    <property type="match status" value="1"/>
</dbReference>
<evidence type="ECO:0000256" key="3">
    <source>
        <dbReference type="ARBA" id="ARBA00022801"/>
    </source>
</evidence>
<dbReference type="GO" id="GO:0004252">
    <property type="term" value="F:serine-type endopeptidase activity"/>
    <property type="evidence" value="ECO:0007669"/>
    <property type="project" value="UniProtKB-UniRule"/>
</dbReference>
<dbReference type="GO" id="GO:0006508">
    <property type="term" value="P:proteolysis"/>
    <property type="evidence" value="ECO:0007669"/>
    <property type="project" value="UniProtKB-KW"/>
</dbReference>
<evidence type="ECO:0000313" key="13">
    <source>
        <dbReference type="Proteomes" id="UP000483286"/>
    </source>
</evidence>
<accession>A0A7C9I1U6</accession>
<dbReference type="PROSITE" id="PS00136">
    <property type="entry name" value="SUBTILASE_ASP"/>
    <property type="match status" value="1"/>
</dbReference>
<evidence type="ECO:0000256" key="4">
    <source>
        <dbReference type="ARBA" id="ARBA00022825"/>
    </source>
</evidence>
<keyword evidence="8" id="KW-0732">Signal</keyword>
<gene>
    <name evidence="12" type="ORF">GO986_19520</name>
</gene>
<dbReference type="SUPFAM" id="SSF89260">
    <property type="entry name" value="Collagen-binding domain"/>
    <property type="match status" value="1"/>
</dbReference>
<dbReference type="InterPro" id="IPR015500">
    <property type="entry name" value="Peptidase_S8_subtilisin-rel"/>
</dbReference>
<evidence type="ECO:0000256" key="2">
    <source>
        <dbReference type="ARBA" id="ARBA00022670"/>
    </source>
</evidence>
<name>A0A7C9I1U6_9DEIO</name>
<dbReference type="InterPro" id="IPR036852">
    <property type="entry name" value="Peptidase_S8/S53_dom_sf"/>
</dbReference>
<feature type="region of interest" description="Disordered" evidence="7">
    <location>
        <begin position="412"/>
        <end position="445"/>
    </location>
</feature>
<feature type="active site" description="Charge relay system" evidence="5">
    <location>
        <position position="208"/>
    </location>
</feature>
<evidence type="ECO:0000256" key="5">
    <source>
        <dbReference type="PROSITE-ProRule" id="PRU01240"/>
    </source>
</evidence>
<evidence type="ECO:0000313" key="12">
    <source>
        <dbReference type="EMBL" id="MVN88935.1"/>
    </source>
</evidence>
<dbReference type="InterPro" id="IPR000209">
    <property type="entry name" value="Peptidase_S8/S53_dom"/>
</dbReference>
<dbReference type="PANTHER" id="PTHR43806">
    <property type="entry name" value="PEPTIDASE S8"/>
    <property type="match status" value="1"/>
</dbReference>
<dbReference type="InterPro" id="IPR023828">
    <property type="entry name" value="Peptidase_S8_Ser-AS"/>
</dbReference>
<evidence type="ECO:0000256" key="6">
    <source>
        <dbReference type="RuleBase" id="RU003355"/>
    </source>
</evidence>
<dbReference type="GO" id="GO:0005615">
    <property type="term" value="C:extracellular space"/>
    <property type="evidence" value="ECO:0007669"/>
    <property type="project" value="TreeGrafter"/>
</dbReference>
<reference evidence="12 13" key="1">
    <citation type="submission" date="2019-12" db="EMBL/GenBank/DDBJ databases">
        <title>Deinococcus sp. HMF7620 Genome sequencing and assembly.</title>
        <authorList>
            <person name="Kang H."/>
            <person name="Kim H."/>
            <person name="Joh K."/>
        </authorList>
    </citation>
    <scope>NUCLEOTIDE SEQUENCE [LARGE SCALE GENOMIC DNA]</scope>
    <source>
        <strain evidence="12 13">HMF7620</strain>
    </source>
</reference>
<comment type="caution">
    <text evidence="12">The sequence shown here is derived from an EMBL/GenBank/DDBJ whole genome shotgun (WGS) entry which is preliminary data.</text>
</comment>
<dbReference type="Gene3D" id="2.60.120.380">
    <property type="match status" value="1"/>
</dbReference>
<dbReference type="SUPFAM" id="SSF54897">
    <property type="entry name" value="Protease propeptides/inhibitors"/>
    <property type="match status" value="1"/>
</dbReference>
<dbReference type="PRINTS" id="PR00723">
    <property type="entry name" value="SUBTILISIN"/>
</dbReference>
<dbReference type="Gene3D" id="3.40.50.200">
    <property type="entry name" value="Peptidase S8/S53 domain"/>
    <property type="match status" value="1"/>
</dbReference>
<dbReference type="Pfam" id="PF00082">
    <property type="entry name" value="Peptidase_S8"/>
    <property type="match status" value="1"/>
</dbReference>
<dbReference type="SUPFAM" id="SSF52743">
    <property type="entry name" value="Subtilisin-like"/>
    <property type="match status" value="1"/>
</dbReference>
<sequence length="542" mass="55324">MNVRLAAGTLGLTLLLAACGQQTPTAQQPTAQPELQGSLPTTVTRTAAPLLGTSNPAAIPGQYIVVLSEGAVSNLSAQSAGGLVSSLGLNPQGVTIQHVYGAALNGFAAKLSAQNLQTLRSDPRVKYIEQDSTFTASATQSNATWGIDRVDQRSLPLSGTYTYDVTASNVTAYIIDTGIRTTHQQYGGRAVWGTNQTGDGQNTDCNGHGTHVAGTVGSTTYGVAKSVKLVAVKVLGCDGSGSNSGIIAGVNWAVSNKSGPAVANMSLGGGFSQASNDAVTNAYNKGLFIAVAAGNNNGDACQISPASAPNAFTVGATTKTDRRADPQDWGYDRNGNPLGSNYGTCVDILAPGTGILSTVRTSDTSVDDKNWNGTSMATPHVTGAAALVLSANPSYTPAQVASALNNTATTGKLTNLNGSPNKLLFTNPGGGTTPTPDPDPTPTPGSKTYTGTVNAGQFSYQPGTAGFTYAGGTLKATLTGATGTDFDLYLLKKNTNGTWAYVAESETPSSSETITYNATSGTYVWGVYGYAGSGQYTLVETK</sequence>
<feature type="signal peptide" evidence="8">
    <location>
        <begin position="1"/>
        <end position="20"/>
    </location>
</feature>
<evidence type="ECO:0000256" key="7">
    <source>
        <dbReference type="SAM" id="MobiDB-lite"/>
    </source>
</evidence>
<dbReference type="RefSeq" id="WP_157461172.1">
    <property type="nucleotide sequence ID" value="NZ_WQLB01000037.1"/>
</dbReference>
<feature type="active site" description="Charge relay system" evidence="5">
    <location>
        <position position="375"/>
    </location>
</feature>
<dbReference type="InterPro" id="IPR023827">
    <property type="entry name" value="Peptidase_S8_Asp-AS"/>
</dbReference>
<protein>
    <submittedName>
        <fullName evidence="12">S8 family serine peptidase</fullName>
    </submittedName>
</protein>
<feature type="domain" description="Peptidase S8/S53" evidence="9">
    <location>
        <begin position="172"/>
        <end position="415"/>
    </location>
</feature>
<dbReference type="InterPro" id="IPR037045">
    <property type="entry name" value="S8pro/Inhibitor_I9_sf"/>
</dbReference>
<dbReference type="Gene3D" id="3.30.70.80">
    <property type="entry name" value="Peptidase S8 propeptide/proteinase inhibitor I9"/>
    <property type="match status" value="1"/>
</dbReference>
<keyword evidence="4 5" id="KW-0720">Serine protease</keyword>
<dbReference type="PROSITE" id="PS51257">
    <property type="entry name" value="PROKAR_LIPOPROTEIN"/>
    <property type="match status" value="1"/>
</dbReference>
<feature type="chain" id="PRO_5028806191" evidence="8">
    <location>
        <begin position="21"/>
        <end position="542"/>
    </location>
</feature>
<dbReference type="InterPro" id="IPR010259">
    <property type="entry name" value="S8pro/Inhibitor_I9"/>
</dbReference>
<dbReference type="PROSITE" id="PS00138">
    <property type="entry name" value="SUBTILASE_SER"/>
    <property type="match status" value="1"/>
</dbReference>
<feature type="domain" description="Peptidase C-terminal archaeal/bacterial" evidence="10">
    <location>
        <begin position="470"/>
        <end position="529"/>
    </location>
</feature>
<dbReference type="InterPro" id="IPR050131">
    <property type="entry name" value="Peptidase_S8_subtilisin-like"/>
</dbReference>